<evidence type="ECO:0000259" key="9">
    <source>
        <dbReference type="SMART" id="SM00642"/>
    </source>
</evidence>
<comment type="similarity">
    <text evidence="2">Belongs to the glycosyl hydrolase 13 family.</text>
</comment>
<dbReference type="EC" id="3.2.1.1" evidence="10"/>
<evidence type="ECO:0000256" key="2">
    <source>
        <dbReference type="ARBA" id="ARBA00008061"/>
    </source>
</evidence>
<feature type="active site" description="Nucleophile" evidence="7">
    <location>
        <position position="232"/>
    </location>
</feature>
<keyword evidence="3 8" id="KW-0479">Metal-binding</keyword>
<evidence type="ECO:0000256" key="7">
    <source>
        <dbReference type="PIRSR" id="PIRSR001021-1"/>
    </source>
</evidence>
<feature type="active site" description="Proton donor" evidence="7">
    <location>
        <position position="262"/>
    </location>
</feature>
<dbReference type="InterPro" id="IPR013780">
    <property type="entry name" value="Glyco_hydro_b"/>
</dbReference>
<dbReference type="SUPFAM" id="SSF51445">
    <property type="entry name" value="(Trans)glycosidases"/>
    <property type="match status" value="1"/>
</dbReference>
<evidence type="ECO:0000256" key="6">
    <source>
        <dbReference type="ARBA" id="ARBA00023295"/>
    </source>
</evidence>
<sequence>MNPTMLQSFHWYTPGESTFYEELAKRAEYLKDLGITQVWMPPAYKSAGGGYSVGYDPYDLFDLGEFDQKGTIPTKYGSKEQYIKACKALQEKGIGVIADIVINHKAGGDELERFHAVKVDPSNRQQNLSEPFEIESYTKFTFPGRGNTYSDFVWNFTCFSGVDYAEGQGDGIFQIIHDHGEGWEEVIGDEKGNYDYLMYNDIEHRNPNVRQELNYWGKWYHDQIFFDGVRLDAVKHQSPDFYKEWLNNLRSNTGKNLFAVGEYWAPGHLPLLLDYIEATEGCMSLFDSSLHHNIHTASVSGEAYDLRRIFDDTLVSTLPLLSVTLTDNHDTQPLQQLEAPVEPWFKPIAYALILLRKDGYPCVFEPDVFGAVYKDHGKDGQEYEIFLDKVPGIEALLRARKDYAYGEQTDYFQDANCLGWVRHGDKEHSGCAVVLSNKDAYQKPMEMGTLYAGKIFYDSMGHSKEKITVGQDGWAQFSCPAGGVSVWVVQE</sequence>
<gene>
    <name evidence="10" type="ORF">IC612_05265</name>
</gene>
<keyword evidence="6 10" id="KW-0326">Glycosidase</keyword>
<keyword evidence="8" id="KW-0106">Calcium</keyword>
<dbReference type="Pfam" id="PF09154">
    <property type="entry name" value="Alpha-amy_C_pro"/>
    <property type="match status" value="1"/>
</dbReference>
<dbReference type="Pfam" id="PF00128">
    <property type="entry name" value="Alpha-amylase"/>
    <property type="match status" value="1"/>
</dbReference>
<dbReference type="Gene3D" id="2.60.40.1180">
    <property type="entry name" value="Golgi alpha-mannosidase II"/>
    <property type="match status" value="1"/>
</dbReference>
<dbReference type="RefSeq" id="WP_194739134.1">
    <property type="nucleotide sequence ID" value="NZ_JADKYY010000005.1"/>
</dbReference>
<dbReference type="Proteomes" id="UP000694480">
    <property type="component" value="Unassembled WGS sequence"/>
</dbReference>
<evidence type="ECO:0000313" key="10">
    <source>
        <dbReference type="EMBL" id="MBF5027203.1"/>
    </source>
</evidence>
<dbReference type="SMART" id="SM00642">
    <property type="entry name" value="Aamy"/>
    <property type="match status" value="1"/>
</dbReference>
<dbReference type="CDD" id="cd11318">
    <property type="entry name" value="AmyAc_bac_fung_AmyA"/>
    <property type="match status" value="1"/>
</dbReference>
<keyword evidence="11" id="KW-1185">Reference proteome</keyword>
<dbReference type="InterPro" id="IPR013776">
    <property type="entry name" value="A-amylase_thermo"/>
</dbReference>
<reference evidence="10" key="1">
    <citation type="submission" date="2020-11" db="EMBL/GenBank/DDBJ databases">
        <title>Genome seq and assembly of Planobacterium sp.</title>
        <authorList>
            <person name="Chhetri G."/>
        </authorList>
    </citation>
    <scope>NUCLEOTIDE SEQUENCE</scope>
    <source>
        <strain evidence="10">GCR5</strain>
    </source>
</reference>
<accession>A0A931EAB8</accession>
<dbReference type="Gene3D" id="3.20.20.80">
    <property type="entry name" value="Glycosidases"/>
    <property type="match status" value="1"/>
</dbReference>
<feature type="domain" description="Glycosyl hydrolase family 13 catalytic" evidence="9">
    <location>
        <begin position="3"/>
        <end position="400"/>
    </location>
</feature>
<evidence type="ECO:0000256" key="4">
    <source>
        <dbReference type="ARBA" id="ARBA00022801"/>
    </source>
</evidence>
<feature type="binding site" evidence="8">
    <location>
        <position position="103"/>
    </location>
    <ligand>
        <name>Ca(2+)</name>
        <dbReference type="ChEBI" id="CHEBI:29108"/>
        <label>1</label>
    </ligand>
</feature>
<dbReference type="NCBIfam" id="NF006968">
    <property type="entry name" value="PRK09441.1-1"/>
    <property type="match status" value="1"/>
</dbReference>
<feature type="binding site" evidence="8">
    <location>
        <position position="201"/>
    </location>
    <ligand>
        <name>Ca(2+)</name>
        <dbReference type="ChEBI" id="CHEBI:29108"/>
        <label>1</label>
    </ligand>
</feature>
<evidence type="ECO:0000256" key="8">
    <source>
        <dbReference type="PIRSR" id="PIRSR001021-2"/>
    </source>
</evidence>
<evidence type="ECO:0000313" key="11">
    <source>
        <dbReference type="Proteomes" id="UP000694480"/>
    </source>
</evidence>
<evidence type="ECO:0000256" key="1">
    <source>
        <dbReference type="ARBA" id="ARBA00001913"/>
    </source>
</evidence>
<dbReference type="GO" id="GO:0005975">
    <property type="term" value="P:carbohydrate metabolic process"/>
    <property type="evidence" value="ECO:0007669"/>
    <property type="project" value="InterPro"/>
</dbReference>
<evidence type="ECO:0000256" key="3">
    <source>
        <dbReference type="ARBA" id="ARBA00022723"/>
    </source>
</evidence>
<keyword evidence="5" id="KW-0119">Carbohydrate metabolism</keyword>
<organism evidence="10 11">
    <name type="scientific">Planobacterium oryzisoli</name>
    <dbReference type="NCBI Taxonomy" id="2771435"/>
    <lineage>
        <taxon>Bacteria</taxon>
        <taxon>Pseudomonadati</taxon>
        <taxon>Bacteroidota</taxon>
        <taxon>Flavobacteriia</taxon>
        <taxon>Flavobacteriales</taxon>
        <taxon>Weeksellaceae</taxon>
        <taxon>Chryseobacterium group</taxon>
        <taxon>Chryseobacterium</taxon>
    </lineage>
</organism>
<feature type="binding site" evidence="8">
    <location>
        <position position="195"/>
    </location>
    <ligand>
        <name>Ca(2+)</name>
        <dbReference type="ChEBI" id="CHEBI:29108"/>
        <label>1</label>
    </ligand>
</feature>
<dbReference type="InterPro" id="IPR017853">
    <property type="entry name" value="GH"/>
</dbReference>
<dbReference type="PANTHER" id="PTHR43447">
    <property type="entry name" value="ALPHA-AMYLASE"/>
    <property type="match status" value="1"/>
</dbReference>
<protein>
    <submittedName>
        <fullName evidence="10">Alpha-amylase</fullName>
        <ecNumber evidence="10">3.2.1.1</ecNumber>
    </submittedName>
</protein>
<dbReference type="InterPro" id="IPR015237">
    <property type="entry name" value="Alpha-amylase_C_pro"/>
</dbReference>
<dbReference type="InterPro" id="IPR006047">
    <property type="entry name" value="GH13_cat_dom"/>
</dbReference>
<feature type="binding site" evidence="8">
    <location>
        <position position="236"/>
    </location>
    <ligand>
        <name>Ca(2+)</name>
        <dbReference type="ChEBI" id="CHEBI:29108"/>
        <label>1</label>
    </ligand>
</feature>
<comment type="caution">
    <text evidence="10">The sequence shown here is derived from an EMBL/GenBank/DDBJ whole genome shotgun (WGS) entry which is preliminary data.</text>
</comment>
<dbReference type="PIRSF" id="PIRSF001021">
    <property type="entry name" value="Alph-amls_thrmst"/>
    <property type="match status" value="1"/>
</dbReference>
<dbReference type="AlphaFoldDB" id="A0A931EAB8"/>
<proteinExistence type="inferred from homology"/>
<dbReference type="EMBL" id="JADKYY010000005">
    <property type="protein sequence ID" value="MBF5027203.1"/>
    <property type="molecule type" value="Genomic_DNA"/>
</dbReference>
<dbReference type="NCBIfam" id="NF006969">
    <property type="entry name" value="PRK09441.1-2"/>
    <property type="match status" value="1"/>
</dbReference>
<dbReference type="GO" id="GO:0005509">
    <property type="term" value="F:calcium ion binding"/>
    <property type="evidence" value="ECO:0007669"/>
    <property type="project" value="InterPro"/>
</dbReference>
<dbReference type="SUPFAM" id="SSF51011">
    <property type="entry name" value="Glycosyl hydrolase domain"/>
    <property type="match status" value="1"/>
</dbReference>
<keyword evidence="4 10" id="KW-0378">Hydrolase</keyword>
<dbReference type="GO" id="GO:0004556">
    <property type="term" value="F:alpha-amylase activity"/>
    <property type="evidence" value="ECO:0007669"/>
    <property type="project" value="UniProtKB-EC"/>
</dbReference>
<dbReference type="Gene3D" id="2.40.30.140">
    <property type="match status" value="1"/>
</dbReference>
<name>A0A931EAB8_9FLAO</name>
<evidence type="ECO:0000256" key="5">
    <source>
        <dbReference type="ARBA" id="ARBA00023277"/>
    </source>
</evidence>
<comment type="cofactor">
    <cofactor evidence="1">
        <name>Ca(2+)</name>
        <dbReference type="ChEBI" id="CHEBI:29108"/>
    </cofactor>
</comment>